<reference evidence="7" key="1">
    <citation type="submission" date="2022-06" db="EMBL/GenBank/DDBJ databases">
        <title>Vallitalea longa sp. nov., an anaerobic bacterium isolated from marine sediment.</title>
        <authorList>
            <person name="Hirano S."/>
            <person name="Terahara T."/>
            <person name="Mori K."/>
            <person name="Hamada M."/>
            <person name="Matsumoto R."/>
            <person name="Kobayashi T."/>
        </authorList>
    </citation>
    <scope>NUCLEOTIDE SEQUENCE</scope>
    <source>
        <strain evidence="7">SH18-1</strain>
    </source>
</reference>
<dbReference type="GO" id="GO:0008360">
    <property type="term" value="P:regulation of cell shape"/>
    <property type="evidence" value="ECO:0007669"/>
    <property type="project" value="UniProtKB-KW"/>
</dbReference>
<dbReference type="PROSITE" id="PS51257">
    <property type="entry name" value="PROKAR_LIPOPROTEIN"/>
    <property type="match status" value="1"/>
</dbReference>
<feature type="transmembrane region" description="Helical" evidence="6">
    <location>
        <begin position="183"/>
        <end position="201"/>
    </location>
</feature>
<evidence type="ECO:0000256" key="4">
    <source>
        <dbReference type="ARBA" id="ARBA00022989"/>
    </source>
</evidence>
<protein>
    <submittedName>
        <fullName evidence="7">Rod shape-determining protein RodA</fullName>
    </submittedName>
</protein>
<dbReference type="InterPro" id="IPR011923">
    <property type="entry name" value="RodA/MrdB"/>
</dbReference>
<feature type="transmembrane region" description="Helical" evidence="6">
    <location>
        <begin position="266"/>
        <end position="292"/>
    </location>
</feature>
<name>A0A9W6DFM3_9FIRM</name>
<keyword evidence="3" id="KW-0133">Cell shape</keyword>
<dbReference type="GO" id="GO:0005886">
    <property type="term" value="C:plasma membrane"/>
    <property type="evidence" value="ECO:0007669"/>
    <property type="project" value="TreeGrafter"/>
</dbReference>
<dbReference type="PANTHER" id="PTHR30474:SF1">
    <property type="entry name" value="PEPTIDOGLYCAN GLYCOSYLTRANSFERASE MRDB"/>
    <property type="match status" value="1"/>
</dbReference>
<dbReference type="AlphaFoldDB" id="A0A9W6DFM3"/>
<feature type="transmembrane region" description="Helical" evidence="6">
    <location>
        <begin position="135"/>
        <end position="153"/>
    </location>
</feature>
<keyword evidence="8" id="KW-1185">Reference proteome</keyword>
<keyword evidence="4 6" id="KW-1133">Transmembrane helix</keyword>
<evidence type="ECO:0000256" key="1">
    <source>
        <dbReference type="ARBA" id="ARBA00004141"/>
    </source>
</evidence>
<feature type="transmembrane region" description="Helical" evidence="6">
    <location>
        <begin position="97"/>
        <end position="123"/>
    </location>
</feature>
<evidence type="ECO:0000256" key="6">
    <source>
        <dbReference type="SAM" id="Phobius"/>
    </source>
</evidence>
<feature type="transmembrane region" description="Helical" evidence="6">
    <location>
        <begin position="47"/>
        <end position="65"/>
    </location>
</feature>
<organism evidence="7 8">
    <name type="scientific">Vallitalea longa</name>
    <dbReference type="NCBI Taxonomy" id="2936439"/>
    <lineage>
        <taxon>Bacteria</taxon>
        <taxon>Bacillati</taxon>
        <taxon>Bacillota</taxon>
        <taxon>Clostridia</taxon>
        <taxon>Lachnospirales</taxon>
        <taxon>Vallitaleaceae</taxon>
        <taxon>Vallitalea</taxon>
    </lineage>
</organism>
<feature type="transmembrane region" description="Helical" evidence="6">
    <location>
        <begin position="72"/>
        <end position="91"/>
    </location>
</feature>
<keyword evidence="2 6" id="KW-0812">Transmembrane</keyword>
<evidence type="ECO:0000256" key="3">
    <source>
        <dbReference type="ARBA" id="ARBA00022960"/>
    </source>
</evidence>
<feature type="transmembrane region" description="Helical" evidence="6">
    <location>
        <begin position="304"/>
        <end position="325"/>
    </location>
</feature>
<gene>
    <name evidence="7" type="ORF">SH1V18_13440</name>
</gene>
<feature type="transmembrane region" description="Helical" evidence="6">
    <location>
        <begin position="345"/>
        <end position="364"/>
    </location>
</feature>
<dbReference type="GO" id="GO:0032153">
    <property type="term" value="C:cell division site"/>
    <property type="evidence" value="ECO:0007669"/>
    <property type="project" value="TreeGrafter"/>
</dbReference>
<dbReference type="PANTHER" id="PTHR30474">
    <property type="entry name" value="CELL CYCLE PROTEIN"/>
    <property type="match status" value="1"/>
</dbReference>
<evidence type="ECO:0000256" key="5">
    <source>
        <dbReference type="ARBA" id="ARBA00023136"/>
    </source>
</evidence>
<keyword evidence="5 6" id="KW-0472">Membrane</keyword>
<dbReference type="InterPro" id="IPR001182">
    <property type="entry name" value="FtsW/RodA"/>
</dbReference>
<dbReference type="GO" id="GO:0015648">
    <property type="term" value="F:lipid-linked peptidoglycan transporter activity"/>
    <property type="evidence" value="ECO:0007669"/>
    <property type="project" value="TreeGrafter"/>
</dbReference>
<feature type="transmembrane region" description="Helical" evidence="6">
    <location>
        <begin position="12"/>
        <end position="35"/>
    </location>
</feature>
<evidence type="ECO:0000256" key="2">
    <source>
        <dbReference type="ARBA" id="ARBA00022692"/>
    </source>
</evidence>
<proteinExistence type="predicted"/>
<comment type="subcellular location">
    <subcellularLocation>
        <location evidence="1">Membrane</location>
        <topology evidence="1">Multi-pass membrane protein</topology>
    </subcellularLocation>
</comment>
<evidence type="ECO:0000313" key="7">
    <source>
        <dbReference type="EMBL" id="GKX28864.1"/>
    </source>
</evidence>
<comment type="caution">
    <text evidence="7">The sequence shown here is derived from an EMBL/GenBank/DDBJ whole genome shotgun (WGS) entry which is preliminary data.</text>
</comment>
<dbReference type="Pfam" id="PF01098">
    <property type="entry name" value="FTSW_RODA_SPOVE"/>
    <property type="match status" value="1"/>
</dbReference>
<feature type="transmembrane region" description="Helical" evidence="6">
    <location>
        <begin position="159"/>
        <end position="176"/>
    </location>
</feature>
<accession>A0A9W6DFM3</accession>
<evidence type="ECO:0000313" key="8">
    <source>
        <dbReference type="Proteomes" id="UP001144256"/>
    </source>
</evidence>
<dbReference type="EMBL" id="BRLB01000002">
    <property type="protein sequence ID" value="GKX28864.1"/>
    <property type="molecule type" value="Genomic_DNA"/>
</dbReference>
<dbReference type="NCBIfam" id="TIGR02210">
    <property type="entry name" value="rodA_shape"/>
    <property type="match status" value="1"/>
</dbReference>
<dbReference type="GO" id="GO:0051301">
    <property type="term" value="P:cell division"/>
    <property type="evidence" value="ECO:0007669"/>
    <property type="project" value="InterPro"/>
</dbReference>
<dbReference type="Proteomes" id="UP001144256">
    <property type="component" value="Unassembled WGS sequence"/>
</dbReference>
<dbReference type="RefSeq" id="WP_281813739.1">
    <property type="nucleotide sequence ID" value="NZ_BRLB01000002.1"/>
</dbReference>
<sequence length="371" mass="41696">MFRNYNFKKYDIFLILIVIALVSCGIIAIGSATQINSTGNTQFRDKQMYGFIFTLVLMIIVSLINYHFIGKFYWLIYAFNIILLVAVKFIGVNTNNAVRWIIIAGIRFQPSELSKIMMVIFLARFIDKNIDKINNLLFLIKLGILVIIPTILIYKQPDLSTSLVLIVILIVMLFVAGISYKYVLAALIIAVPILFGTVWYMQQPDQTIFSNHQVERILSFLYPEKYDTYQTDNSIQAIGSGQLNGKGLYQGTINKYNYLPEPQTDFIFSIIGEEAGFIGCSIVLLLLLLLIIKCLWIAKDSIDLFGMLIISGFVAIISFQTFVNVGVATGIIPNTGIPLPFISNGLSSLLSNMIGIGVILNISLHRKTTYY</sequence>